<dbReference type="InterPro" id="IPR043541">
    <property type="entry name" value="SYT14/14L/16"/>
</dbReference>
<dbReference type="Proteomes" id="UP001488838">
    <property type="component" value="Unassembled WGS sequence"/>
</dbReference>
<dbReference type="PANTHER" id="PTHR46129:SF4">
    <property type="entry name" value="SYNAPTOTAGMIN-16"/>
    <property type="match status" value="1"/>
</dbReference>
<feature type="compositionally biased region" description="Polar residues" evidence="2">
    <location>
        <begin position="25"/>
        <end position="36"/>
    </location>
</feature>
<evidence type="ECO:0000256" key="2">
    <source>
        <dbReference type="SAM" id="MobiDB-lite"/>
    </source>
</evidence>
<accession>A0AAW0K9X0</accession>
<comment type="similarity">
    <text evidence="1">Belongs to the synaptotagmin family.</text>
</comment>
<name>A0AAW0K9X0_MYOGA</name>
<protein>
    <recommendedName>
        <fullName evidence="5">Leptin receptor</fullName>
    </recommendedName>
</protein>
<reference evidence="3 4" key="1">
    <citation type="journal article" date="2023" name="bioRxiv">
        <title>Conserved and derived expression patterns and positive selection on dental genes reveal complex evolutionary context of ever-growing rodent molars.</title>
        <authorList>
            <person name="Calamari Z.T."/>
            <person name="Song A."/>
            <person name="Cohen E."/>
            <person name="Akter M."/>
            <person name="Roy R.D."/>
            <person name="Hallikas O."/>
            <person name="Christensen M.M."/>
            <person name="Li P."/>
            <person name="Marangoni P."/>
            <person name="Jernvall J."/>
            <person name="Klein O.D."/>
        </authorList>
    </citation>
    <scope>NUCLEOTIDE SEQUENCE [LARGE SCALE GENOMIC DNA]</scope>
    <source>
        <strain evidence="3">V071</strain>
    </source>
</reference>
<evidence type="ECO:0000313" key="4">
    <source>
        <dbReference type="Proteomes" id="UP001488838"/>
    </source>
</evidence>
<dbReference type="PANTHER" id="PTHR46129">
    <property type="entry name" value="SYNAPTOTAGMIN 14, ISOFORM D"/>
    <property type="match status" value="1"/>
</dbReference>
<dbReference type="AlphaFoldDB" id="A0AAW0K9X0"/>
<feature type="compositionally biased region" description="Acidic residues" evidence="2">
    <location>
        <begin position="1"/>
        <end position="19"/>
    </location>
</feature>
<evidence type="ECO:0000313" key="3">
    <source>
        <dbReference type="EMBL" id="KAK7835882.1"/>
    </source>
</evidence>
<gene>
    <name evidence="3" type="ORF">U0070_003973</name>
</gene>
<dbReference type="EMBL" id="JBBHLL010000001">
    <property type="protein sequence ID" value="KAK7835882.1"/>
    <property type="molecule type" value="Genomic_DNA"/>
</dbReference>
<organism evidence="3 4">
    <name type="scientific">Myodes glareolus</name>
    <name type="common">Bank vole</name>
    <name type="synonym">Clethrionomys glareolus</name>
    <dbReference type="NCBI Taxonomy" id="447135"/>
    <lineage>
        <taxon>Eukaryota</taxon>
        <taxon>Metazoa</taxon>
        <taxon>Chordata</taxon>
        <taxon>Craniata</taxon>
        <taxon>Vertebrata</taxon>
        <taxon>Euteleostomi</taxon>
        <taxon>Mammalia</taxon>
        <taxon>Eutheria</taxon>
        <taxon>Euarchontoglires</taxon>
        <taxon>Glires</taxon>
        <taxon>Rodentia</taxon>
        <taxon>Myomorpha</taxon>
        <taxon>Muroidea</taxon>
        <taxon>Cricetidae</taxon>
        <taxon>Arvicolinae</taxon>
        <taxon>Myodes</taxon>
    </lineage>
</organism>
<feature type="non-terminal residue" evidence="3">
    <location>
        <position position="1"/>
    </location>
</feature>
<dbReference type="GO" id="GO:0005543">
    <property type="term" value="F:phospholipid binding"/>
    <property type="evidence" value="ECO:0007669"/>
    <property type="project" value="TreeGrafter"/>
</dbReference>
<proteinExistence type="inferred from homology"/>
<evidence type="ECO:0008006" key="5">
    <source>
        <dbReference type="Google" id="ProtNLM"/>
    </source>
</evidence>
<feature type="region of interest" description="Disordered" evidence="2">
    <location>
        <begin position="1"/>
        <end position="47"/>
    </location>
</feature>
<evidence type="ECO:0000256" key="1">
    <source>
        <dbReference type="ARBA" id="ARBA00006996"/>
    </source>
</evidence>
<sequence length="196" mass="21830">PANSFGDDEEPSTSSESDEDVTKQFEISVSRSQSFRTGAPEKGKATELEPKTKCNHLLSVHREDSAEVSACEDLDGTSQLSYSEILSYEDQPISTLSQSPCESRNTRHHGPCHQEAGMVRSLSRPCVESVLEAEIVFTNRSFEDSYATHSSSVWSPEASCWLSFLFGKFFLSFVSVPCTYSPYPNQMSPDRKYCLV</sequence>
<keyword evidence="4" id="KW-1185">Reference proteome</keyword>
<comment type="caution">
    <text evidence="3">The sequence shown here is derived from an EMBL/GenBank/DDBJ whole genome shotgun (WGS) entry which is preliminary data.</text>
</comment>